<feature type="region of interest" description="Disordered" evidence="1">
    <location>
        <begin position="95"/>
        <end position="114"/>
    </location>
</feature>
<feature type="region of interest" description="Disordered" evidence="1">
    <location>
        <begin position="300"/>
        <end position="322"/>
    </location>
</feature>
<organism evidence="2 3">
    <name type="scientific">Calycina marina</name>
    <dbReference type="NCBI Taxonomy" id="1763456"/>
    <lineage>
        <taxon>Eukaryota</taxon>
        <taxon>Fungi</taxon>
        <taxon>Dikarya</taxon>
        <taxon>Ascomycota</taxon>
        <taxon>Pezizomycotina</taxon>
        <taxon>Leotiomycetes</taxon>
        <taxon>Helotiales</taxon>
        <taxon>Pezizellaceae</taxon>
        <taxon>Calycina</taxon>
    </lineage>
</organism>
<feature type="region of interest" description="Disordered" evidence="1">
    <location>
        <begin position="364"/>
        <end position="397"/>
    </location>
</feature>
<evidence type="ECO:0000313" key="2">
    <source>
        <dbReference type="EMBL" id="KAG9241923.1"/>
    </source>
</evidence>
<reference evidence="2" key="1">
    <citation type="journal article" date="2021" name="IMA Fungus">
        <title>Genomic characterization of three marine fungi, including Emericellopsis atlantica sp. nov. with signatures of a generalist lifestyle and marine biomass degradation.</title>
        <authorList>
            <person name="Hagestad O.C."/>
            <person name="Hou L."/>
            <person name="Andersen J.H."/>
            <person name="Hansen E.H."/>
            <person name="Altermark B."/>
            <person name="Li C."/>
            <person name="Kuhnert E."/>
            <person name="Cox R.J."/>
            <person name="Crous P.W."/>
            <person name="Spatafora J.W."/>
            <person name="Lail K."/>
            <person name="Amirebrahimi M."/>
            <person name="Lipzen A."/>
            <person name="Pangilinan J."/>
            <person name="Andreopoulos W."/>
            <person name="Hayes R.D."/>
            <person name="Ng V."/>
            <person name="Grigoriev I.V."/>
            <person name="Jackson S.A."/>
            <person name="Sutton T.D.S."/>
            <person name="Dobson A.D.W."/>
            <person name="Rama T."/>
        </authorList>
    </citation>
    <scope>NUCLEOTIDE SEQUENCE</scope>
    <source>
        <strain evidence="2">TRa3180A</strain>
    </source>
</reference>
<feature type="region of interest" description="Disordered" evidence="1">
    <location>
        <begin position="205"/>
        <end position="227"/>
    </location>
</feature>
<feature type="compositionally biased region" description="Polar residues" evidence="1">
    <location>
        <begin position="101"/>
        <end position="110"/>
    </location>
</feature>
<evidence type="ECO:0000256" key="1">
    <source>
        <dbReference type="SAM" id="MobiDB-lite"/>
    </source>
</evidence>
<gene>
    <name evidence="2" type="ORF">BJ878DRAFT_556921</name>
</gene>
<evidence type="ECO:0000313" key="3">
    <source>
        <dbReference type="Proteomes" id="UP000887226"/>
    </source>
</evidence>
<feature type="compositionally biased region" description="Basic and acidic residues" evidence="1">
    <location>
        <begin position="205"/>
        <end position="214"/>
    </location>
</feature>
<sequence>MDCCRKRQSSPMDVGETKEHSAPFAEYVREPDATAMRGIQDNVMSISKMLNPTFSARSSICDIRKNSEVTCPSSNNSPTSDASFSPVVQENRWDPEAGAATPSSQQSVHGSTLPDEAWEREMEDFHERGQMHIDRAVKYLIYVTTGEREYLAELEASKTVAIVERDRQRSTFMPPWRSMRALKQVIESGPCSKNTIPTLRTEFREGGDDSRISIEETGSGAASPRNGAHSSDYFKELASKYALNLLEYGDRAKQPSFLSPTKGIANKFESIDLDDPGWSTASKFSPVVKREVSVEVKRASMKRQSAEVEGPSSPTKKQRSTPVKTIVGEEAMLEKWEIEVAEAIKAEDIHTAVSVMQKRALQRQLDRERRVPEATLDEDTPCKAQGRSAQAWKAHERGVRLRL</sequence>
<proteinExistence type="predicted"/>
<name>A0A9P7YZB2_9HELO</name>
<feature type="compositionally biased region" description="Polar residues" evidence="1">
    <location>
        <begin position="312"/>
        <end position="322"/>
    </location>
</feature>
<dbReference type="Proteomes" id="UP000887226">
    <property type="component" value="Unassembled WGS sequence"/>
</dbReference>
<accession>A0A9P7YZB2</accession>
<dbReference type="EMBL" id="MU254138">
    <property type="protein sequence ID" value="KAG9241923.1"/>
    <property type="molecule type" value="Genomic_DNA"/>
</dbReference>
<protein>
    <submittedName>
        <fullName evidence="2">Uncharacterized protein</fullName>
    </submittedName>
</protein>
<comment type="caution">
    <text evidence="2">The sequence shown here is derived from an EMBL/GenBank/DDBJ whole genome shotgun (WGS) entry which is preliminary data.</text>
</comment>
<keyword evidence="3" id="KW-1185">Reference proteome</keyword>
<dbReference type="AlphaFoldDB" id="A0A9P7YZB2"/>
<feature type="region of interest" description="Disordered" evidence="1">
    <location>
        <begin position="1"/>
        <end position="23"/>
    </location>
</feature>